<evidence type="ECO:0000313" key="2">
    <source>
        <dbReference type="EMBL" id="VEU41566.1"/>
    </source>
</evidence>
<dbReference type="GO" id="GO:0005634">
    <property type="term" value="C:nucleus"/>
    <property type="evidence" value="ECO:0007669"/>
    <property type="project" value="TreeGrafter"/>
</dbReference>
<dbReference type="EMBL" id="CAACVS010000364">
    <property type="protein sequence ID" value="VEU41566.1"/>
    <property type="molecule type" value="Genomic_DNA"/>
</dbReference>
<dbReference type="Proteomes" id="UP000291116">
    <property type="component" value="Unassembled WGS sequence"/>
</dbReference>
<organism evidence="2 3">
    <name type="scientific">Pseudo-nitzschia multistriata</name>
    <dbReference type="NCBI Taxonomy" id="183589"/>
    <lineage>
        <taxon>Eukaryota</taxon>
        <taxon>Sar</taxon>
        <taxon>Stramenopiles</taxon>
        <taxon>Ochrophyta</taxon>
        <taxon>Bacillariophyta</taxon>
        <taxon>Bacillariophyceae</taxon>
        <taxon>Bacillariophycidae</taxon>
        <taxon>Bacillariales</taxon>
        <taxon>Bacillariaceae</taxon>
        <taxon>Pseudo-nitzschia</taxon>
    </lineage>
</organism>
<sequence length="91" mass="9888">MAGIVTEASIRAKCIEAESLKEISHVECEVLGSCDGGAKVTVTVVSTAFVKLPLLKRHRLVNEIFSEELKSESIHALSVKAYTPAQYEAKK</sequence>
<dbReference type="AlphaFoldDB" id="A0A448ZHV4"/>
<accession>A0A448ZHV4</accession>
<dbReference type="Gene3D" id="3.10.20.90">
    <property type="entry name" value="Phosphatidylinositol 3-kinase Catalytic Subunit, Chain A, domain 1"/>
    <property type="match status" value="1"/>
</dbReference>
<evidence type="ECO:0000313" key="3">
    <source>
        <dbReference type="Proteomes" id="UP000291116"/>
    </source>
</evidence>
<dbReference type="SUPFAM" id="SSF82657">
    <property type="entry name" value="BolA-like"/>
    <property type="match status" value="1"/>
</dbReference>
<keyword evidence="3" id="KW-1185">Reference proteome</keyword>
<dbReference type="PANTHER" id="PTHR12735:SF27">
    <property type="entry name" value="BOLA-LIKE PROTEIN 2"/>
    <property type="match status" value="1"/>
</dbReference>
<dbReference type="Pfam" id="PF01722">
    <property type="entry name" value="BolA"/>
    <property type="match status" value="1"/>
</dbReference>
<protein>
    <recommendedName>
        <fullName evidence="4">BolA-like protein</fullName>
    </recommendedName>
</protein>
<comment type="similarity">
    <text evidence="1">Belongs to the BolA/IbaG family.</text>
</comment>
<reference evidence="2 3" key="1">
    <citation type="submission" date="2019-01" db="EMBL/GenBank/DDBJ databases">
        <authorList>
            <person name="Ferrante I. M."/>
        </authorList>
    </citation>
    <scope>NUCLEOTIDE SEQUENCE [LARGE SCALE GENOMIC DNA]</scope>
    <source>
        <strain evidence="2 3">B856</strain>
    </source>
</reference>
<dbReference type="GO" id="GO:0051604">
    <property type="term" value="P:protein maturation"/>
    <property type="evidence" value="ECO:0007669"/>
    <property type="project" value="InterPro"/>
</dbReference>
<dbReference type="GO" id="GO:0051537">
    <property type="term" value="F:2 iron, 2 sulfur cluster binding"/>
    <property type="evidence" value="ECO:0007669"/>
    <property type="project" value="InterPro"/>
</dbReference>
<evidence type="ECO:0008006" key="4">
    <source>
        <dbReference type="Google" id="ProtNLM"/>
    </source>
</evidence>
<proteinExistence type="inferred from homology"/>
<gene>
    <name evidence="2" type="ORF">PSNMU_V1.4_AUG-EV-PASAV3_0084890</name>
</gene>
<dbReference type="InterPro" id="IPR002634">
    <property type="entry name" value="BolA"/>
</dbReference>
<dbReference type="GO" id="GO:0005829">
    <property type="term" value="C:cytosol"/>
    <property type="evidence" value="ECO:0007669"/>
    <property type="project" value="TreeGrafter"/>
</dbReference>
<dbReference type="OrthoDB" id="4983at2759"/>
<dbReference type="PANTHER" id="PTHR12735">
    <property type="entry name" value="BOLA-LIKE PROTEIN-RELATED"/>
    <property type="match status" value="1"/>
</dbReference>
<evidence type="ECO:0000256" key="1">
    <source>
        <dbReference type="RuleBase" id="RU003860"/>
    </source>
</evidence>
<dbReference type="InterPro" id="IPR036065">
    <property type="entry name" value="BolA-like_sf"/>
</dbReference>
<name>A0A448ZHV4_9STRA</name>
<dbReference type="GO" id="GO:0006879">
    <property type="term" value="P:intracellular iron ion homeostasis"/>
    <property type="evidence" value="ECO:0007669"/>
    <property type="project" value="InterPro"/>
</dbReference>
<dbReference type="InterPro" id="IPR045115">
    <property type="entry name" value="BOL2"/>
</dbReference>